<dbReference type="HOGENOM" id="CLU_000288_36_2_5"/>
<geneLocation type="plasmid" evidence="1 2">
    <name>pHbal01</name>
</geneLocation>
<keyword evidence="2" id="KW-1185">Reference proteome</keyword>
<proteinExistence type="predicted"/>
<organism evidence="1 2">
    <name type="scientific">Hirschia baltica (strain ATCC 49814 / DSM 5838 / IFAM 1418)</name>
    <dbReference type="NCBI Taxonomy" id="582402"/>
    <lineage>
        <taxon>Bacteria</taxon>
        <taxon>Pseudomonadati</taxon>
        <taxon>Pseudomonadota</taxon>
        <taxon>Alphaproteobacteria</taxon>
        <taxon>Hyphomonadales</taxon>
        <taxon>Hyphomonadaceae</taxon>
        <taxon>Hirschia</taxon>
    </lineage>
</organism>
<dbReference type="Proteomes" id="UP000002745">
    <property type="component" value="Plasmid pHbal01"/>
</dbReference>
<dbReference type="InterPro" id="IPR050767">
    <property type="entry name" value="Sel1_AlgK"/>
</dbReference>
<evidence type="ECO:0000313" key="2">
    <source>
        <dbReference type="Proteomes" id="UP000002745"/>
    </source>
</evidence>
<dbReference type="SUPFAM" id="SSF81901">
    <property type="entry name" value="HCP-like"/>
    <property type="match status" value="2"/>
</dbReference>
<name>C6XS05_HIRBI</name>
<accession>C6XS05</accession>
<gene>
    <name evidence="1" type="ordered locus">Hbal_3179</name>
</gene>
<dbReference type="EMBL" id="CP001679">
    <property type="protein sequence ID" value="ACT60846.1"/>
    <property type="molecule type" value="Genomic_DNA"/>
</dbReference>
<reference evidence="2" key="1">
    <citation type="journal article" date="2011" name="J. Bacteriol.">
        <title>Genome sequences of eight morphologically diverse alphaproteobacteria.</title>
        <authorList>
            <consortium name="US DOE Joint Genome Institute"/>
            <person name="Brown P.J."/>
            <person name="Kysela D.T."/>
            <person name="Buechlein A."/>
            <person name="Hemmerich C."/>
            <person name="Brun Y.V."/>
        </authorList>
    </citation>
    <scope>NUCLEOTIDE SEQUENCE [LARGE SCALE GENOMIC DNA]</scope>
    <source>
        <strain evidence="2">ATCC 49814 / DSM 5838 / IFAM 1418</strain>
        <plasmid evidence="2">pHbal01</plasmid>
    </source>
</reference>
<dbReference type="InterPro" id="IPR006597">
    <property type="entry name" value="Sel1-like"/>
</dbReference>
<dbReference type="InterPro" id="IPR011990">
    <property type="entry name" value="TPR-like_helical_dom_sf"/>
</dbReference>
<dbReference type="Gene3D" id="1.25.40.10">
    <property type="entry name" value="Tetratricopeptide repeat domain"/>
    <property type="match status" value="2"/>
</dbReference>
<dbReference type="SMART" id="SM00671">
    <property type="entry name" value="SEL1"/>
    <property type="match status" value="6"/>
</dbReference>
<evidence type="ECO:0000313" key="1">
    <source>
        <dbReference type="EMBL" id="ACT60846.1"/>
    </source>
</evidence>
<dbReference type="PANTHER" id="PTHR11102">
    <property type="entry name" value="SEL-1-LIKE PROTEIN"/>
    <property type="match status" value="1"/>
</dbReference>
<dbReference type="eggNOG" id="COG0790">
    <property type="taxonomic scope" value="Bacteria"/>
</dbReference>
<keyword evidence="1" id="KW-0614">Plasmid</keyword>
<dbReference type="KEGG" id="hba:Hbal_3179"/>
<dbReference type="PANTHER" id="PTHR11102:SF160">
    <property type="entry name" value="ERAD-ASSOCIATED E3 UBIQUITIN-PROTEIN LIGASE COMPONENT HRD3"/>
    <property type="match status" value="1"/>
</dbReference>
<sequence>MSFRLISFFGWGNGMKFIFTFAVLSVVTAILVSPVYAASPAQCEKLAGMPADPESDFSGILFNKINAPTAISVCREALKTNPDQANIQFWLGRSLAKAGQDEEAIVWLMKASNAGYVAAHLNLGFSYANGLGVPKNMETAFALYEKSSIIPSAKVTLGQMHQYGIGTQKNLAIAVKWYEKAAAQSYGHASYILSGLYEHGIHYPQNNLKQLVYLKRAAEQGYAIAQTKIGTVYFEGKRLPLDKKFGCDWFEKAAAQQDARGEFNYGNCFVLGEGRDMDIQKGIEYLSRSANQGNEQAVEYLGMIMAMGPL</sequence>
<dbReference type="AlphaFoldDB" id="C6XS05"/>
<dbReference type="Pfam" id="PF08238">
    <property type="entry name" value="Sel1"/>
    <property type="match status" value="5"/>
</dbReference>
<protein>
    <submittedName>
        <fullName evidence="1">Sel1 domain protein repeat-containing protein</fullName>
    </submittedName>
</protein>